<protein>
    <submittedName>
        <fullName evidence="1">Uncharacterized protein</fullName>
    </submittedName>
</protein>
<dbReference type="Gene3D" id="3.90.215.10">
    <property type="entry name" value="Gamma Fibrinogen, chain A, domain 1"/>
    <property type="match status" value="1"/>
</dbReference>
<dbReference type="PANTHER" id="PTHR19143">
    <property type="entry name" value="FIBRINOGEN/TENASCIN/ANGIOPOEITIN"/>
    <property type="match status" value="1"/>
</dbReference>
<dbReference type="PROSITE" id="PS51406">
    <property type="entry name" value="FIBRINOGEN_C_2"/>
    <property type="match status" value="1"/>
</dbReference>
<sequence>RKYRTTYAIVLVLAMIIGTNTAFGETIGSCHKREKMLCKKRDITSLWKELSDELSELKEEMVNIKETVNGLKKDELGELKQEILDIKETVNDLKKGELGELKEEMVDTKETLNELKKDILGTKNQIRVGPHMDCSEDKNFTGARIIQPHGQKAFRVYCSGGCVYIARRFDGSVDFYRGWAEYQRGFGSPGGEYFIGLDNLHGLLNQSKYSLTVELTTWPPQSETRHAKYSVFDVSDESDNYRLTIGSYSGTAGNSLSWHTAIRKPPHSIPSQALAARYHLERKRHITVF</sequence>
<comment type="caution">
    <text evidence="1">The sequence shown here is derived from an EMBL/GenBank/DDBJ whole genome shotgun (WGS) entry which is preliminary data.</text>
</comment>
<dbReference type="Proteomes" id="UP000749559">
    <property type="component" value="Unassembled WGS sequence"/>
</dbReference>
<evidence type="ECO:0000313" key="1">
    <source>
        <dbReference type="EMBL" id="CAH1787819.1"/>
    </source>
</evidence>
<reference evidence="1" key="1">
    <citation type="submission" date="2022-03" db="EMBL/GenBank/DDBJ databases">
        <authorList>
            <person name="Martin C."/>
        </authorList>
    </citation>
    <scope>NUCLEOTIDE SEQUENCE</scope>
</reference>
<dbReference type="EMBL" id="CAIIXF020000006">
    <property type="protein sequence ID" value="CAH1787819.1"/>
    <property type="molecule type" value="Genomic_DNA"/>
</dbReference>
<accession>A0A8J1UYF7</accession>
<evidence type="ECO:0000313" key="2">
    <source>
        <dbReference type="Proteomes" id="UP000749559"/>
    </source>
</evidence>
<organism evidence="1 2">
    <name type="scientific">Owenia fusiformis</name>
    <name type="common">Polychaete worm</name>
    <dbReference type="NCBI Taxonomy" id="6347"/>
    <lineage>
        <taxon>Eukaryota</taxon>
        <taxon>Metazoa</taxon>
        <taxon>Spiralia</taxon>
        <taxon>Lophotrochozoa</taxon>
        <taxon>Annelida</taxon>
        <taxon>Polychaeta</taxon>
        <taxon>Sedentaria</taxon>
        <taxon>Canalipalpata</taxon>
        <taxon>Sabellida</taxon>
        <taxon>Oweniida</taxon>
        <taxon>Oweniidae</taxon>
        <taxon>Owenia</taxon>
    </lineage>
</organism>
<dbReference type="SUPFAM" id="SSF56496">
    <property type="entry name" value="Fibrinogen C-terminal domain-like"/>
    <property type="match status" value="1"/>
</dbReference>
<gene>
    <name evidence="1" type="ORF">OFUS_LOCUS13454</name>
</gene>
<dbReference type="Gene3D" id="1.20.1480.30">
    <property type="entry name" value="Designed four-helix bundle protein"/>
    <property type="match status" value="1"/>
</dbReference>
<proteinExistence type="predicted"/>
<dbReference type="InterPro" id="IPR050373">
    <property type="entry name" value="Fibrinogen_C-term_domain"/>
</dbReference>
<dbReference type="AlphaFoldDB" id="A0A8J1UYF7"/>
<dbReference type="SMART" id="SM00186">
    <property type="entry name" value="FBG"/>
    <property type="match status" value="1"/>
</dbReference>
<dbReference type="InterPro" id="IPR002181">
    <property type="entry name" value="Fibrinogen_a/b/g_C_dom"/>
</dbReference>
<dbReference type="InterPro" id="IPR014716">
    <property type="entry name" value="Fibrinogen_a/b/g_C_1"/>
</dbReference>
<dbReference type="Pfam" id="PF00147">
    <property type="entry name" value="Fibrinogen_C"/>
    <property type="match status" value="1"/>
</dbReference>
<feature type="non-terminal residue" evidence="1">
    <location>
        <position position="1"/>
    </location>
</feature>
<dbReference type="OrthoDB" id="6275059at2759"/>
<keyword evidence="2" id="KW-1185">Reference proteome</keyword>
<name>A0A8J1UYF7_OWEFU</name>
<dbReference type="InterPro" id="IPR036056">
    <property type="entry name" value="Fibrinogen-like_C"/>
</dbReference>